<evidence type="ECO:0000313" key="1">
    <source>
        <dbReference type="EMBL" id="SDH24917.1"/>
    </source>
</evidence>
<accession>A0A1G8AVJ5</accession>
<gene>
    <name evidence="1" type="ORF">SAMN05421742_105121</name>
</gene>
<reference evidence="2" key="1">
    <citation type="submission" date="2016-10" db="EMBL/GenBank/DDBJ databases">
        <authorList>
            <person name="Varghese N."/>
            <person name="Submissions S."/>
        </authorList>
    </citation>
    <scope>NUCLEOTIDE SEQUENCE [LARGE SCALE GENOMIC DNA]</scope>
    <source>
        <strain evidence="2">930I</strain>
    </source>
</reference>
<dbReference type="EMBL" id="FNCV01000005">
    <property type="protein sequence ID" value="SDH24917.1"/>
    <property type="molecule type" value="Genomic_DNA"/>
</dbReference>
<name>A0A1G8AVJ5_9PROT</name>
<keyword evidence="2" id="KW-1185">Reference proteome</keyword>
<dbReference type="AlphaFoldDB" id="A0A1G8AVJ5"/>
<organism evidence="1 2">
    <name type="scientific">Roseospirillum parvum</name>
    <dbReference type="NCBI Taxonomy" id="83401"/>
    <lineage>
        <taxon>Bacteria</taxon>
        <taxon>Pseudomonadati</taxon>
        <taxon>Pseudomonadota</taxon>
        <taxon>Alphaproteobacteria</taxon>
        <taxon>Rhodospirillales</taxon>
        <taxon>Rhodospirillaceae</taxon>
        <taxon>Roseospirillum</taxon>
    </lineage>
</organism>
<dbReference type="Proteomes" id="UP000217076">
    <property type="component" value="Unassembled WGS sequence"/>
</dbReference>
<proteinExistence type="predicted"/>
<protein>
    <submittedName>
        <fullName evidence="1">Uncharacterized protein</fullName>
    </submittedName>
</protein>
<evidence type="ECO:0000313" key="2">
    <source>
        <dbReference type="Proteomes" id="UP000217076"/>
    </source>
</evidence>
<sequence>MEPGLCQFATHELLGKARDITVTSQSMRREPEGQIEHVTIDLGFDFADGTSGKSRCDFVTREGISRLTGLHIETPRLGSRDLEGNGLKLLQTLVSRESWRRSMQ</sequence>